<reference evidence="2 3" key="1">
    <citation type="submission" date="2020-08" db="EMBL/GenBank/DDBJ databases">
        <title>Whole genome shotgun sequence of Actinoplanes ianthinogenes NBRC 13996.</title>
        <authorList>
            <person name="Komaki H."/>
            <person name="Tamura T."/>
        </authorList>
    </citation>
    <scope>NUCLEOTIDE SEQUENCE [LARGE SCALE GENOMIC DNA]</scope>
    <source>
        <strain evidence="2 3">NBRC 13996</strain>
    </source>
</reference>
<evidence type="ECO:0000313" key="3">
    <source>
        <dbReference type="Proteomes" id="UP000676967"/>
    </source>
</evidence>
<dbReference type="Proteomes" id="UP000676967">
    <property type="component" value="Chromosome"/>
</dbReference>
<evidence type="ECO:0000313" key="2">
    <source>
        <dbReference type="EMBL" id="BCJ40927.1"/>
    </source>
</evidence>
<dbReference type="EMBL" id="AP023356">
    <property type="protein sequence ID" value="BCJ40927.1"/>
    <property type="molecule type" value="Genomic_DNA"/>
</dbReference>
<protein>
    <submittedName>
        <fullName evidence="2">Uncharacterized protein</fullName>
    </submittedName>
</protein>
<keyword evidence="3" id="KW-1185">Reference proteome</keyword>
<sequence length="112" mass="12063">MPGGESVTTSLSWGSRRSNSRSWCSAPPSAAVLITCSTLMSFPQSHRRQNACDGSCQNGAGMAEEAEVADVMSKVRIIHRRYDILRRMAGPADPNGVGKMVIEGLYWTNSGT</sequence>
<feature type="region of interest" description="Disordered" evidence="1">
    <location>
        <begin position="1"/>
        <end position="25"/>
    </location>
</feature>
<gene>
    <name evidence="2" type="ORF">Aiant_15840</name>
</gene>
<feature type="compositionally biased region" description="Low complexity" evidence="1">
    <location>
        <begin position="10"/>
        <end position="25"/>
    </location>
</feature>
<proteinExistence type="predicted"/>
<accession>A0ABM7LNS9</accession>
<evidence type="ECO:0000256" key="1">
    <source>
        <dbReference type="SAM" id="MobiDB-lite"/>
    </source>
</evidence>
<organism evidence="2 3">
    <name type="scientific">Actinoplanes ianthinogenes</name>
    <dbReference type="NCBI Taxonomy" id="122358"/>
    <lineage>
        <taxon>Bacteria</taxon>
        <taxon>Bacillati</taxon>
        <taxon>Actinomycetota</taxon>
        <taxon>Actinomycetes</taxon>
        <taxon>Micromonosporales</taxon>
        <taxon>Micromonosporaceae</taxon>
        <taxon>Actinoplanes</taxon>
    </lineage>
</organism>
<name>A0ABM7LNS9_9ACTN</name>